<dbReference type="AlphaFoldDB" id="A0A921JXV8"/>
<accession>A0A921JXV8</accession>
<evidence type="ECO:0000313" key="1">
    <source>
        <dbReference type="EMBL" id="HJE90559.1"/>
    </source>
</evidence>
<dbReference type="Pfam" id="PF08713">
    <property type="entry name" value="DNA_alkylation"/>
    <property type="match status" value="1"/>
</dbReference>
<dbReference type="Proteomes" id="UP000776650">
    <property type="component" value="Unassembled WGS sequence"/>
</dbReference>
<gene>
    <name evidence="1" type="ORF">K8V11_06080</name>
</gene>
<dbReference type="InterPro" id="IPR016024">
    <property type="entry name" value="ARM-type_fold"/>
</dbReference>
<dbReference type="SUPFAM" id="SSF48371">
    <property type="entry name" value="ARM repeat"/>
    <property type="match status" value="1"/>
</dbReference>
<reference evidence="1" key="1">
    <citation type="journal article" date="2021" name="PeerJ">
        <title>Extensive microbial diversity within the chicken gut microbiome revealed by metagenomics and culture.</title>
        <authorList>
            <person name="Gilroy R."/>
            <person name="Ravi A."/>
            <person name="Getino M."/>
            <person name="Pursley I."/>
            <person name="Horton D.L."/>
            <person name="Alikhan N.F."/>
            <person name="Baker D."/>
            <person name="Gharbi K."/>
            <person name="Hall N."/>
            <person name="Watson M."/>
            <person name="Adriaenssens E.M."/>
            <person name="Foster-Nyarko E."/>
            <person name="Jarju S."/>
            <person name="Secka A."/>
            <person name="Antonio M."/>
            <person name="Oren A."/>
            <person name="Chaudhuri R.R."/>
            <person name="La Ragione R."/>
            <person name="Hildebrand F."/>
            <person name="Pallen M.J."/>
        </authorList>
    </citation>
    <scope>NUCLEOTIDE SEQUENCE</scope>
    <source>
        <strain evidence="1">ChiGjej1B1-18357</strain>
    </source>
</reference>
<evidence type="ECO:0000313" key="2">
    <source>
        <dbReference type="Proteomes" id="UP000776650"/>
    </source>
</evidence>
<protein>
    <submittedName>
        <fullName evidence="1">DNA alkylation repair protein</fullName>
    </submittedName>
</protein>
<sequence length="236" mass="26665">MTAAEGRMTADVDARPSAAELVTELTNLEDAKVRAVNEKHGDTHGVNLTKLRAVAKRVKTQHELSVELWETQDPNARLLALLICSPRKFDGDTLDKMLRQTQSPKEQDWLVSYVVKKNKSAEELRTRWLADDDGDVASAGWALTSDRVKKKPEGLDLSELLDEIESSMRDAPERLQWAMNMCLAYIGIESPEHRDRARNIGERLEVLKDYPTPPNCTSPFAPIWIDEMVRRKEGTA</sequence>
<dbReference type="PANTHER" id="PTHR41291:SF1">
    <property type="entry name" value="DNA ALKYLATION REPAIR PROTEIN"/>
    <property type="match status" value="1"/>
</dbReference>
<dbReference type="CDD" id="cd06561">
    <property type="entry name" value="AlkD_like"/>
    <property type="match status" value="1"/>
</dbReference>
<reference evidence="1" key="2">
    <citation type="submission" date="2021-09" db="EMBL/GenBank/DDBJ databases">
        <authorList>
            <person name="Gilroy R."/>
        </authorList>
    </citation>
    <scope>NUCLEOTIDE SEQUENCE</scope>
    <source>
        <strain evidence="1">ChiGjej1B1-18357</strain>
    </source>
</reference>
<proteinExistence type="predicted"/>
<dbReference type="EMBL" id="DYXM01000111">
    <property type="protein sequence ID" value="HJE90559.1"/>
    <property type="molecule type" value="Genomic_DNA"/>
</dbReference>
<dbReference type="RefSeq" id="WP_303911692.1">
    <property type="nucleotide sequence ID" value="NZ_DYXM01000111.1"/>
</dbReference>
<organism evidence="1 2">
    <name type="scientific">Dietzia timorensis</name>
    <dbReference type="NCBI Taxonomy" id="499555"/>
    <lineage>
        <taxon>Bacteria</taxon>
        <taxon>Bacillati</taxon>
        <taxon>Actinomycetota</taxon>
        <taxon>Actinomycetes</taxon>
        <taxon>Mycobacteriales</taxon>
        <taxon>Dietziaceae</taxon>
        <taxon>Dietzia</taxon>
    </lineage>
</organism>
<dbReference type="InterPro" id="IPR014825">
    <property type="entry name" value="DNA_alkylation"/>
</dbReference>
<dbReference type="PANTHER" id="PTHR41291">
    <property type="entry name" value="DNA ALKYLATION REPAIR PROTEIN"/>
    <property type="match status" value="1"/>
</dbReference>
<dbReference type="Gene3D" id="1.25.10.90">
    <property type="match status" value="1"/>
</dbReference>
<name>A0A921JXV8_9ACTN</name>
<comment type="caution">
    <text evidence="1">The sequence shown here is derived from an EMBL/GenBank/DDBJ whole genome shotgun (WGS) entry which is preliminary data.</text>
</comment>